<comment type="caution">
    <text evidence="2">The sequence shown here is derived from an EMBL/GenBank/DDBJ whole genome shotgun (WGS) entry which is preliminary data.</text>
</comment>
<feature type="transmembrane region" description="Helical" evidence="1">
    <location>
        <begin position="6"/>
        <end position="25"/>
    </location>
</feature>
<gene>
    <name evidence="2" type="ORF">N866_03155</name>
</gene>
<accession>A0A021VUP7</accession>
<dbReference type="AlphaFoldDB" id="A0A021VUP7"/>
<evidence type="ECO:0000313" key="3">
    <source>
        <dbReference type="Proteomes" id="UP000019753"/>
    </source>
</evidence>
<evidence type="ECO:0000313" key="2">
    <source>
        <dbReference type="EMBL" id="EYR64861.1"/>
    </source>
</evidence>
<name>A0A021VUP7_9CELL</name>
<dbReference type="RefSeq" id="WP_052022280.1">
    <property type="nucleotide sequence ID" value="NZ_AXCW01000014.1"/>
</dbReference>
<protein>
    <submittedName>
        <fullName evidence="2">Uncharacterized protein</fullName>
    </submittedName>
</protein>
<keyword evidence="1" id="KW-0812">Transmembrane</keyword>
<keyword evidence="1" id="KW-0472">Membrane</keyword>
<organism evidence="2 3">
    <name type="scientific">Actinotalea ferrariae CF5-4</name>
    <dbReference type="NCBI Taxonomy" id="948458"/>
    <lineage>
        <taxon>Bacteria</taxon>
        <taxon>Bacillati</taxon>
        <taxon>Actinomycetota</taxon>
        <taxon>Actinomycetes</taxon>
        <taxon>Micrococcales</taxon>
        <taxon>Cellulomonadaceae</taxon>
        <taxon>Actinotalea</taxon>
    </lineage>
</organism>
<proteinExistence type="predicted"/>
<dbReference type="EMBL" id="AXCW01000014">
    <property type="protein sequence ID" value="EYR64861.1"/>
    <property type="molecule type" value="Genomic_DNA"/>
</dbReference>
<feature type="transmembrane region" description="Helical" evidence="1">
    <location>
        <begin position="64"/>
        <end position="84"/>
    </location>
</feature>
<dbReference type="Proteomes" id="UP000019753">
    <property type="component" value="Unassembled WGS sequence"/>
</dbReference>
<sequence>MGMLDLASVVLGLPMLWAFSVMTWWQTAEVRHTWRSKVAAYAAEHGEPHQAPQRPVSRPSLARYLQALTLAVILCPLVAAAGALSGRGLLAAALTSCAVRAARELRANLVGMRDQAAKQVPAP</sequence>
<reference evidence="2 3" key="1">
    <citation type="submission" date="2014-01" db="EMBL/GenBank/DDBJ databases">
        <title>Actinotalea ferrariae CF5-4.</title>
        <authorList>
            <person name="Chen F."/>
            <person name="Li Y."/>
            <person name="Wang G."/>
        </authorList>
    </citation>
    <scope>NUCLEOTIDE SEQUENCE [LARGE SCALE GENOMIC DNA]</scope>
    <source>
        <strain evidence="2 3">CF5-4</strain>
    </source>
</reference>
<keyword evidence="3" id="KW-1185">Reference proteome</keyword>
<evidence type="ECO:0000256" key="1">
    <source>
        <dbReference type="SAM" id="Phobius"/>
    </source>
</evidence>
<keyword evidence="1" id="KW-1133">Transmembrane helix</keyword>